<reference evidence="1" key="1">
    <citation type="submission" date="2022-08" db="EMBL/GenBank/DDBJ databases">
        <authorList>
            <person name="Zhang D."/>
        </authorList>
    </citation>
    <scope>NUCLEOTIDE SEQUENCE</scope>
    <source>
        <strain evidence="1">XJ19-11</strain>
    </source>
</reference>
<gene>
    <name evidence="1" type="ORF">NU887_20125</name>
</gene>
<evidence type="ECO:0008006" key="3">
    <source>
        <dbReference type="Google" id="ProtNLM"/>
    </source>
</evidence>
<dbReference type="AlphaFoldDB" id="A0A9X2PD33"/>
<evidence type="ECO:0000313" key="1">
    <source>
        <dbReference type="EMBL" id="MCR9017354.1"/>
    </source>
</evidence>
<sequence length="406" mass="46991">MRYLIGFVIIFSLFLNQGCKPSDTTENESIEAAETEGLNFRYSIEVLDSVEVENVLVPAFAFEGKSGDNLVFKDKASSKVFVFDSLGMPLYSWDKSGDVPGNFSMAADNFVFDKNHNIVLGDNMAGIRVFTIDGQLVLQNRTYQPQTGFHMFVDLFRKNQVINKNGKEFLIHHLDLMDDVQQIGEEFYKSRKNLLLTDLTNGKTKQILPFPEKSKFLAGKAFPFEDFRPVFFFNEKEEVLYLMFQNEAVLYLFDWKGDEPIYKETILIDLPGFSSHQGWEYKDVEYGLLNAGQLGSPFPSRIRNLEKIGNDFLISYNPSPISDSDLEIVRNNEATKELKDRLREETKIKTVLFDLKTKEVSPIDFPQMRYESFKLIDEELWWMKPASKDVEDEDFVVYRGRIIEKK</sequence>
<dbReference type="RefSeq" id="WP_258425191.1">
    <property type="nucleotide sequence ID" value="NZ_JANSUY010000027.1"/>
</dbReference>
<dbReference type="Proteomes" id="UP001142175">
    <property type="component" value="Unassembled WGS sequence"/>
</dbReference>
<dbReference type="EMBL" id="JANSUY010000027">
    <property type="protein sequence ID" value="MCR9017354.1"/>
    <property type="molecule type" value="Genomic_DNA"/>
</dbReference>
<proteinExistence type="predicted"/>
<accession>A0A9X2PD33</accession>
<organism evidence="1 2">
    <name type="scientific">Aquiflexum gelatinilyticum</name>
    <dbReference type="NCBI Taxonomy" id="2961943"/>
    <lineage>
        <taxon>Bacteria</taxon>
        <taxon>Pseudomonadati</taxon>
        <taxon>Bacteroidota</taxon>
        <taxon>Cytophagia</taxon>
        <taxon>Cytophagales</taxon>
        <taxon>Cyclobacteriaceae</taxon>
        <taxon>Aquiflexum</taxon>
    </lineage>
</organism>
<keyword evidence="2" id="KW-1185">Reference proteome</keyword>
<comment type="caution">
    <text evidence="1">The sequence shown here is derived from an EMBL/GenBank/DDBJ whole genome shotgun (WGS) entry which is preliminary data.</text>
</comment>
<evidence type="ECO:0000313" key="2">
    <source>
        <dbReference type="Proteomes" id="UP001142175"/>
    </source>
</evidence>
<protein>
    <recommendedName>
        <fullName evidence="3">6-bladed beta-propeller</fullName>
    </recommendedName>
</protein>
<name>A0A9X2PD33_9BACT</name>